<protein>
    <submittedName>
        <fullName evidence="2">Uncharacterized protein</fullName>
    </submittedName>
</protein>
<comment type="caution">
    <text evidence="2">The sequence shown here is derived from an EMBL/GenBank/DDBJ whole genome shotgun (WGS) entry which is preliminary data.</text>
</comment>
<proteinExistence type="predicted"/>
<reference evidence="2" key="1">
    <citation type="submission" date="2019-04" db="EMBL/GenBank/DDBJ databases">
        <title>Genome assembly of Zosterops borbonicus 15179.</title>
        <authorList>
            <person name="Leroy T."/>
            <person name="Anselmetti Y."/>
            <person name="Tilak M.-K."/>
            <person name="Nabholz B."/>
        </authorList>
    </citation>
    <scope>NUCLEOTIDE SEQUENCE</scope>
    <source>
        <strain evidence="2">HGM_15179</strain>
        <tissue evidence="2">Muscle</tissue>
    </source>
</reference>
<evidence type="ECO:0000313" key="2">
    <source>
        <dbReference type="EMBL" id="TRZ11330.1"/>
    </source>
</evidence>
<evidence type="ECO:0000313" key="3">
    <source>
        <dbReference type="Proteomes" id="UP000796761"/>
    </source>
</evidence>
<feature type="region of interest" description="Disordered" evidence="1">
    <location>
        <begin position="1"/>
        <end position="33"/>
    </location>
</feature>
<dbReference type="AlphaFoldDB" id="A0A8K1LEV0"/>
<keyword evidence="3" id="KW-1185">Reference proteome</keyword>
<accession>A0A8K1LEV0</accession>
<dbReference type="EMBL" id="SWJQ01000729">
    <property type="protein sequence ID" value="TRZ11330.1"/>
    <property type="molecule type" value="Genomic_DNA"/>
</dbReference>
<feature type="compositionally biased region" description="Gly residues" evidence="1">
    <location>
        <begin position="24"/>
        <end position="33"/>
    </location>
</feature>
<sequence>MSLQPEKRKVRRNSYADPQVSAEGGEGGVTGGGAEIPLQLMVKTMEKQLCLCSPWRTAGIEINLKLMEERFMPEQIDTQKEAVNPLETCAGAGEAVEELTLQPTLEQIWSSHPGVGFVTLWEPTLEQAVPE</sequence>
<gene>
    <name evidence="2" type="ORF">HGM15179_015781</name>
</gene>
<name>A0A8K1LEV0_9PASS</name>
<dbReference type="Proteomes" id="UP000796761">
    <property type="component" value="Unassembled WGS sequence"/>
</dbReference>
<evidence type="ECO:0000256" key="1">
    <source>
        <dbReference type="SAM" id="MobiDB-lite"/>
    </source>
</evidence>
<organism evidence="2 3">
    <name type="scientific">Zosterops borbonicus</name>
    <dbReference type="NCBI Taxonomy" id="364589"/>
    <lineage>
        <taxon>Eukaryota</taxon>
        <taxon>Metazoa</taxon>
        <taxon>Chordata</taxon>
        <taxon>Craniata</taxon>
        <taxon>Vertebrata</taxon>
        <taxon>Euteleostomi</taxon>
        <taxon>Archelosauria</taxon>
        <taxon>Archosauria</taxon>
        <taxon>Dinosauria</taxon>
        <taxon>Saurischia</taxon>
        <taxon>Theropoda</taxon>
        <taxon>Coelurosauria</taxon>
        <taxon>Aves</taxon>
        <taxon>Neognathae</taxon>
        <taxon>Neoaves</taxon>
        <taxon>Telluraves</taxon>
        <taxon>Australaves</taxon>
        <taxon>Passeriformes</taxon>
        <taxon>Sylvioidea</taxon>
        <taxon>Zosteropidae</taxon>
        <taxon>Zosterops</taxon>
    </lineage>
</organism>